<dbReference type="EMBL" id="JAUKPO010000021">
    <property type="protein sequence ID" value="MDO1449649.1"/>
    <property type="molecule type" value="Genomic_DNA"/>
</dbReference>
<accession>A0ABT8RE79</accession>
<dbReference type="Proteomes" id="UP001168528">
    <property type="component" value="Unassembled WGS sequence"/>
</dbReference>
<gene>
    <name evidence="1" type="ORF">Q0590_25450</name>
</gene>
<proteinExistence type="predicted"/>
<evidence type="ECO:0000313" key="1">
    <source>
        <dbReference type="EMBL" id="MDO1449649.1"/>
    </source>
</evidence>
<name>A0ABT8RE79_9BACT</name>
<reference evidence="1" key="1">
    <citation type="submission" date="2023-07" db="EMBL/GenBank/DDBJ databases">
        <title>The genome sequence of Rhodocytophaga aerolata KACC 12507.</title>
        <authorList>
            <person name="Zhang X."/>
        </authorList>
    </citation>
    <scope>NUCLEOTIDE SEQUENCE</scope>
    <source>
        <strain evidence="1">KACC 12507</strain>
    </source>
</reference>
<protein>
    <submittedName>
        <fullName evidence="1">DUF4178 domain-containing protein</fullName>
    </submittedName>
</protein>
<comment type="caution">
    <text evidence="1">The sequence shown here is derived from an EMBL/GenBank/DDBJ whole genome shotgun (WGS) entry which is preliminary data.</text>
</comment>
<organism evidence="1 2">
    <name type="scientific">Rhodocytophaga aerolata</name>
    <dbReference type="NCBI Taxonomy" id="455078"/>
    <lineage>
        <taxon>Bacteria</taxon>
        <taxon>Pseudomonadati</taxon>
        <taxon>Bacteroidota</taxon>
        <taxon>Cytophagia</taxon>
        <taxon>Cytophagales</taxon>
        <taxon>Rhodocytophagaceae</taxon>
        <taxon>Rhodocytophaga</taxon>
    </lineage>
</organism>
<dbReference type="RefSeq" id="WP_302040453.1">
    <property type="nucleotide sequence ID" value="NZ_JAUKPO010000021.1"/>
</dbReference>
<sequence length="214" mass="24836">MPVSSLHCPVCAKQINYKTSVSSILICPGCVCSYQKSEGTAQFLQQEKAVLEDMSPLRLGTMGQFEDKPFEVIGRIQYSFEKFYRNLWAVLFSERAYGWLAEAYGDYMMLQRKEFLLNASVVAKLKAGRTLELPDNKSYEVERVDINETIYMEGELPEHSKENIRFTSVELSTDNHQKALIHLLAHYKTTVYTGQLVPFKRFNFKHLRDLRDWI</sequence>
<keyword evidence="2" id="KW-1185">Reference proteome</keyword>
<evidence type="ECO:0000313" key="2">
    <source>
        <dbReference type="Proteomes" id="UP001168528"/>
    </source>
</evidence>